<dbReference type="EMBL" id="JAPDDT010000007">
    <property type="protein sequence ID" value="MCW1924075.1"/>
    <property type="molecule type" value="Genomic_DNA"/>
</dbReference>
<feature type="transmembrane region" description="Helical" evidence="2">
    <location>
        <begin position="150"/>
        <end position="173"/>
    </location>
</feature>
<keyword evidence="4" id="KW-1185">Reference proteome</keyword>
<keyword evidence="2" id="KW-0812">Transmembrane</keyword>
<reference evidence="3 4" key="1">
    <citation type="submission" date="2022-10" db="EMBL/GenBank/DDBJ databases">
        <title>Luteolibacter arcticus strain CCTCC AB 2014275, whole genome shotgun sequencing project.</title>
        <authorList>
            <person name="Zhao G."/>
            <person name="Shen L."/>
        </authorList>
    </citation>
    <scope>NUCLEOTIDE SEQUENCE [LARGE SCALE GENOMIC DNA]</scope>
    <source>
        <strain evidence="3 4">CCTCC AB 2014275</strain>
    </source>
</reference>
<evidence type="ECO:0000256" key="2">
    <source>
        <dbReference type="SAM" id="Phobius"/>
    </source>
</evidence>
<gene>
    <name evidence="3" type="ORF">OKA05_16020</name>
</gene>
<comment type="caution">
    <text evidence="3">The sequence shown here is derived from an EMBL/GenBank/DDBJ whole genome shotgun (WGS) entry which is preliminary data.</text>
</comment>
<dbReference type="Proteomes" id="UP001320876">
    <property type="component" value="Unassembled WGS sequence"/>
</dbReference>
<dbReference type="RefSeq" id="WP_264488183.1">
    <property type="nucleotide sequence ID" value="NZ_JAPDDT010000007.1"/>
</dbReference>
<evidence type="ECO:0000313" key="4">
    <source>
        <dbReference type="Proteomes" id="UP001320876"/>
    </source>
</evidence>
<feature type="transmembrane region" description="Helical" evidence="2">
    <location>
        <begin position="118"/>
        <end position="138"/>
    </location>
</feature>
<keyword evidence="2" id="KW-0472">Membrane</keyword>
<proteinExistence type="predicted"/>
<evidence type="ECO:0000256" key="1">
    <source>
        <dbReference type="SAM" id="MobiDB-lite"/>
    </source>
</evidence>
<accession>A0ABT3GKM9</accession>
<name>A0ABT3GKM9_9BACT</name>
<feature type="region of interest" description="Disordered" evidence="1">
    <location>
        <begin position="241"/>
        <end position="264"/>
    </location>
</feature>
<sequence length="264" mass="28406">MSSAAQSRRIERLYPDDAEIDPEIAELVGQEILRDRLEPAAWARALASSGGRKQDALATYARIRMQHVASHRRLRRAKSQSFEARRLTTCLGIKTVQDLLQRSNRGGQLNLIKPRLSYVWLAILMLGCSGSVASLGRLMGRFLPESIGAWLPAIALLCGIVAVAGVLGLRALLPKRWVMLGWNTGFAMVCTLACFGSLSLGAKLIARTSPDVIQRLTTGMDDAAPEPVPAASSAKPLLVKPKLAPPASSTSTRATALIGAEEDE</sequence>
<evidence type="ECO:0000313" key="3">
    <source>
        <dbReference type="EMBL" id="MCW1924075.1"/>
    </source>
</evidence>
<feature type="transmembrane region" description="Helical" evidence="2">
    <location>
        <begin position="185"/>
        <end position="206"/>
    </location>
</feature>
<protein>
    <submittedName>
        <fullName evidence="3">Uncharacterized protein</fullName>
    </submittedName>
</protein>
<keyword evidence="2" id="KW-1133">Transmembrane helix</keyword>
<organism evidence="3 4">
    <name type="scientific">Luteolibacter arcticus</name>
    <dbReference type="NCBI Taxonomy" id="1581411"/>
    <lineage>
        <taxon>Bacteria</taxon>
        <taxon>Pseudomonadati</taxon>
        <taxon>Verrucomicrobiota</taxon>
        <taxon>Verrucomicrobiia</taxon>
        <taxon>Verrucomicrobiales</taxon>
        <taxon>Verrucomicrobiaceae</taxon>
        <taxon>Luteolibacter</taxon>
    </lineage>
</organism>